<reference evidence="12" key="1">
    <citation type="journal article" date="2019" name="Int. J. Syst. Evol. Microbiol.">
        <title>The Global Catalogue of Microorganisms (GCM) 10K type strain sequencing project: providing services to taxonomists for standard genome sequencing and annotation.</title>
        <authorList>
            <consortium name="The Broad Institute Genomics Platform"/>
            <consortium name="The Broad Institute Genome Sequencing Center for Infectious Disease"/>
            <person name="Wu L."/>
            <person name="Ma J."/>
        </authorList>
    </citation>
    <scope>NUCLEOTIDE SEQUENCE [LARGE SCALE GENOMIC DNA]</scope>
    <source>
        <strain evidence="12">CGMCC 1.6964</strain>
    </source>
</reference>
<dbReference type="RefSeq" id="WP_157060066.1">
    <property type="nucleotide sequence ID" value="NZ_BMLN01000002.1"/>
</dbReference>
<accession>A0ABQ2KVJ7</accession>
<feature type="transmembrane region" description="Helical" evidence="9">
    <location>
        <begin position="181"/>
        <end position="201"/>
    </location>
</feature>
<dbReference type="InterPro" id="IPR003661">
    <property type="entry name" value="HisK_dim/P_dom"/>
</dbReference>
<gene>
    <name evidence="11" type="ORF">GCM10010969_09500</name>
</gene>
<dbReference type="Gene3D" id="1.10.287.130">
    <property type="match status" value="1"/>
</dbReference>
<dbReference type="PANTHER" id="PTHR43711:SF31">
    <property type="entry name" value="HISTIDINE KINASE"/>
    <property type="match status" value="1"/>
</dbReference>
<dbReference type="Pfam" id="PF00512">
    <property type="entry name" value="HisKA"/>
    <property type="match status" value="1"/>
</dbReference>
<keyword evidence="8" id="KW-0902">Two-component regulatory system</keyword>
<dbReference type="Gene3D" id="3.30.450.20">
    <property type="entry name" value="PAS domain"/>
    <property type="match status" value="1"/>
</dbReference>
<evidence type="ECO:0000256" key="7">
    <source>
        <dbReference type="ARBA" id="ARBA00022840"/>
    </source>
</evidence>
<keyword evidence="9" id="KW-0472">Membrane</keyword>
<keyword evidence="4" id="KW-0808">Transferase</keyword>
<dbReference type="Gene3D" id="3.30.565.10">
    <property type="entry name" value="Histidine kinase-like ATPase, C-terminal domain"/>
    <property type="match status" value="1"/>
</dbReference>
<evidence type="ECO:0000256" key="8">
    <source>
        <dbReference type="ARBA" id="ARBA00023012"/>
    </source>
</evidence>
<keyword evidence="6" id="KW-0418">Kinase</keyword>
<feature type="transmembrane region" description="Helical" evidence="9">
    <location>
        <begin position="6"/>
        <end position="26"/>
    </location>
</feature>
<dbReference type="InterPro" id="IPR004358">
    <property type="entry name" value="Sig_transdc_His_kin-like_C"/>
</dbReference>
<dbReference type="Pfam" id="PF16927">
    <property type="entry name" value="HisKA_7TM"/>
    <property type="match status" value="1"/>
</dbReference>
<dbReference type="PRINTS" id="PR00344">
    <property type="entry name" value="BCTRLSENSOR"/>
</dbReference>
<evidence type="ECO:0000313" key="11">
    <source>
        <dbReference type="EMBL" id="GGN94645.1"/>
    </source>
</evidence>
<dbReference type="InterPro" id="IPR005467">
    <property type="entry name" value="His_kinase_dom"/>
</dbReference>
<dbReference type="SMART" id="SM00387">
    <property type="entry name" value="HATPase_c"/>
    <property type="match status" value="1"/>
</dbReference>
<name>A0ABQ2KVJ7_9BACL</name>
<dbReference type="InterPro" id="IPR013656">
    <property type="entry name" value="PAS_4"/>
</dbReference>
<dbReference type="InterPro" id="IPR036890">
    <property type="entry name" value="HATPase_C_sf"/>
</dbReference>
<sequence>MHYDVYLAVLLLAATCCSLTMVMLSWQRREFPIAVSYGLSMLASSFYTFGYAFELLADNLDDICFWLRFQYIGIAFGPSLWIMMVMQYTSYVDRLRVKLVLPLLIVPLITLISHYTNPWTGWFYTSMSIVQEKGFVLAVMEKGPLYKLHVVYNYTLIAAGMLMLIQMLIRTKRSGRKPIVLMIAGSLVAYTVTLVHVAGLLPIPLDLSPFGLVIAGVFYLWGIYQFNMLRLAPLALRRVFASMQDAVLLFGPDDRLIGFNPSAQRMFSKLGGRQIGLSPEQVLAEIPGLSAGIQTGASAFRRRIQAGADDHYEVRFSTLCDRLQRPVGSMVLLTDIGEAVRSERRILADAEKLSQLNAFKDKMFQVVAHDLRDPLAVLVNLAELLEEESAERGSGGEVAEEMGRQIRNTFVLVESLLDWLRSQGGGMAFHPAERDLRRTVERHFEMLLHRSGSKHLTLCSSVPPGTLVYADKEMLDLVLRNLLSNAIKFTKEGGTIEIGAQIEPDRCVVSVRDTGSGISPAQAAGLLRETTYPVSEMGTAGERGIGLGLSLCRSFLRLNGGDIWFESEQDLGSTFYFSLPVSPSTEHEGGKP</sequence>
<dbReference type="InterPro" id="IPR003594">
    <property type="entry name" value="HATPase_dom"/>
</dbReference>
<dbReference type="PROSITE" id="PS50109">
    <property type="entry name" value="HIS_KIN"/>
    <property type="match status" value="1"/>
</dbReference>
<proteinExistence type="predicted"/>
<dbReference type="EMBL" id="BMLN01000002">
    <property type="protein sequence ID" value="GGN94645.1"/>
    <property type="molecule type" value="Genomic_DNA"/>
</dbReference>
<evidence type="ECO:0000256" key="4">
    <source>
        <dbReference type="ARBA" id="ARBA00022679"/>
    </source>
</evidence>
<dbReference type="Proteomes" id="UP000606653">
    <property type="component" value="Unassembled WGS sequence"/>
</dbReference>
<dbReference type="SMART" id="SM00388">
    <property type="entry name" value="HisKA"/>
    <property type="match status" value="1"/>
</dbReference>
<feature type="domain" description="Histidine kinase" evidence="10">
    <location>
        <begin position="366"/>
        <end position="583"/>
    </location>
</feature>
<feature type="transmembrane region" description="Helical" evidence="9">
    <location>
        <begin position="65"/>
        <end position="85"/>
    </location>
</feature>
<keyword evidence="7" id="KW-0067">ATP-binding</keyword>
<feature type="transmembrane region" description="Helical" evidence="9">
    <location>
        <begin position="207"/>
        <end position="224"/>
    </location>
</feature>
<dbReference type="SUPFAM" id="SSF47384">
    <property type="entry name" value="Homodimeric domain of signal transducing histidine kinase"/>
    <property type="match status" value="1"/>
</dbReference>
<keyword evidence="9" id="KW-1133">Transmembrane helix</keyword>
<keyword evidence="5" id="KW-0547">Nucleotide-binding</keyword>
<evidence type="ECO:0000256" key="1">
    <source>
        <dbReference type="ARBA" id="ARBA00000085"/>
    </source>
</evidence>
<protein>
    <recommendedName>
        <fullName evidence="2">histidine kinase</fullName>
        <ecNumber evidence="2">2.7.13.3</ecNumber>
    </recommendedName>
</protein>
<dbReference type="Pfam" id="PF08448">
    <property type="entry name" value="PAS_4"/>
    <property type="match status" value="1"/>
</dbReference>
<dbReference type="EC" id="2.7.13.3" evidence="2"/>
<feature type="transmembrane region" description="Helical" evidence="9">
    <location>
        <begin position="150"/>
        <end position="169"/>
    </location>
</feature>
<dbReference type="InterPro" id="IPR036097">
    <property type="entry name" value="HisK_dim/P_sf"/>
</dbReference>
<dbReference type="InterPro" id="IPR031621">
    <property type="entry name" value="HisKA_7TM"/>
</dbReference>
<evidence type="ECO:0000256" key="2">
    <source>
        <dbReference type="ARBA" id="ARBA00012438"/>
    </source>
</evidence>
<evidence type="ECO:0000256" key="9">
    <source>
        <dbReference type="SAM" id="Phobius"/>
    </source>
</evidence>
<evidence type="ECO:0000256" key="6">
    <source>
        <dbReference type="ARBA" id="ARBA00022777"/>
    </source>
</evidence>
<feature type="transmembrane region" description="Helical" evidence="9">
    <location>
        <begin position="33"/>
        <end position="53"/>
    </location>
</feature>
<keyword evidence="12" id="KW-1185">Reference proteome</keyword>
<organism evidence="11 12">
    <name type="scientific">Saccharibacillus kuerlensis</name>
    <dbReference type="NCBI Taxonomy" id="459527"/>
    <lineage>
        <taxon>Bacteria</taxon>
        <taxon>Bacillati</taxon>
        <taxon>Bacillota</taxon>
        <taxon>Bacilli</taxon>
        <taxon>Bacillales</taxon>
        <taxon>Paenibacillaceae</taxon>
        <taxon>Saccharibacillus</taxon>
    </lineage>
</organism>
<keyword evidence="3" id="KW-0597">Phosphoprotein</keyword>
<evidence type="ECO:0000256" key="3">
    <source>
        <dbReference type="ARBA" id="ARBA00022553"/>
    </source>
</evidence>
<evidence type="ECO:0000259" key="10">
    <source>
        <dbReference type="PROSITE" id="PS50109"/>
    </source>
</evidence>
<comment type="catalytic activity">
    <reaction evidence="1">
        <text>ATP + protein L-histidine = ADP + protein N-phospho-L-histidine.</text>
        <dbReference type="EC" id="2.7.13.3"/>
    </reaction>
</comment>
<dbReference type="Pfam" id="PF02518">
    <property type="entry name" value="HATPase_c"/>
    <property type="match status" value="1"/>
</dbReference>
<dbReference type="SUPFAM" id="SSF55874">
    <property type="entry name" value="ATPase domain of HSP90 chaperone/DNA topoisomerase II/histidine kinase"/>
    <property type="match status" value="1"/>
</dbReference>
<keyword evidence="9" id="KW-0812">Transmembrane</keyword>
<dbReference type="PANTHER" id="PTHR43711">
    <property type="entry name" value="TWO-COMPONENT HISTIDINE KINASE"/>
    <property type="match status" value="1"/>
</dbReference>
<evidence type="ECO:0000256" key="5">
    <source>
        <dbReference type="ARBA" id="ARBA00022741"/>
    </source>
</evidence>
<comment type="caution">
    <text evidence="11">The sequence shown here is derived from an EMBL/GenBank/DDBJ whole genome shotgun (WGS) entry which is preliminary data.</text>
</comment>
<dbReference type="InterPro" id="IPR050736">
    <property type="entry name" value="Sensor_HK_Regulatory"/>
</dbReference>
<evidence type="ECO:0000313" key="12">
    <source>
        <dbReference type="Proteomes" id="UP000606653"/>
    </source>
</evidence>
<feature type="transmembrane region" description="Helical" evidence="9">
    <location>
        <begin position="97"/>
        <end position="116"/>
    </location>
</feature>